<evidence type="ECO:0000313" key="2">
    <source>
        <dbReference type="EMBL" id="NER31632.1"/>
    </source>
</evidence>
<sequence>MLLNYPTELQVKRRRERGYDCINCSVCDTHISLLDQEEQLSYTQPSKVYEIDKAADTNREAEKAVSIIRGKIETKEFDVFLAHNSQDKPQIEAIAQYLRERSLNPWLDKEQIPPGRWFQDVIQQAIPRVKSAAIFISAHGIGRWQILELREFISQCVEQELPVIPVLLPGVTKLPKDLSFLNQLHAVFFRESINDTEALDNLEWGIVGEHPRRRIPASSRTIDVS</sequence>
<dbReference type="GO" id="GO:0007165">
    <property type="term" value="P:signal transduction"/>
    <property type="evidence" value="ECO:0007669"/>
    <property type="project" value="InterPro"/>
</dbReference>
<keyword evidence="2" id="KW-0675">Receptor</keyword>
<dbReference type="InterPro" id="IPR000157">
    <property type="entry name" value="TIR_dom"/>
</dbReference>
<dbReference type="EMBL" id="JAAHFQ010000882">
    <property type="protein sequence ID" value="NER31632.1"/>
    <property type="molecule type" value="Genomic_DNA"/>
</dbReference>
<organism evidence="2">
    <name type="scientific">Symploca sp. SIO1C4</name>
    <dbReference type="NCBI Taxonomy" id="2607765"/>
    <lineage>
        <taxon>Bacteria</taxon>
        <taxon>Bacillati</taxon>
        <taxon>Cyanobacteriota</taxon>
        <taxon>Cyanophyceae</taxon>
        <taxon>Coleofasciculales</taxon>
        <taxon>Coleofasciculaceae</taxon>
        <taxon>Symploca</taxon>
    </lineage>
</organism>
<dbReference type="AlphaFoldDB" id="A0A6B3NMM8"/>
<name>A0A6B3NMM8_9CYAN</name>
<accession>A0A6B3NMM8</accession>
<dbReference type="InterPro" id="IPR035897">
    <property type="entry name" value="Toll_tir_struct_dom_sf"/>
</dbReference>
<comment type="caution">
    <text evidence="2">The sequence shown here is derived from an EMBL/GenBank/DDBJ whole genome shotgun (WGS) entry which is preliminary data.</text>
</comment>
<dbReference type="SUPFAM" id="SSF52200">
    <property type="entry name" value="Toll/Interleukin receptor TIR domain"/>
    <property type="match status" value="1"/>
</dbReference>
<evidence type="ECO:0000259" key="1">
    <source>
        <dbReference type="PROSITE" id="PS50104"/>
    </source>
</evidence>
<protein>
    <submittedName>
        <fullName evidence="2">Toll/interleukin-1 receptor domain-containing protein</fullName>
    </submittedName>
</protein>
<dbReference type="PROSITE" id="PS50104">
    <property type="entry name" value="TIR"/>
    <property type="match status" value="1"/>
</dbReference>
<dbReference type="Pfam" id="PF13676">
    <property type="entry name" value="TIR_2"/>
    <property type="match status" value="1"/>
</dbReference>
<gene>
    <name evidence="2" type="ORF">F6J89_29475</name>
</gene>
<dbReference type="Gene3D" id="3.40.50.10140">
    <property type="entry name" value="Toll/interleukin-1 receptor homology (TIR) domain"/>
    <property type="match status" value="1"/>
</dbReference>
<proteinExistence type="predicted"/>
<feature type="domain" description="TIR" evidence="1">
    <location>
        <begin position="75"/>
        <end position="192"/>
    </location>
</feature>
<reference evidence="2" key="1">
    <citation type="submission" date="2019-11" db="EMBL/GenBank/DDBJ databases">
        <title>Genomic insights into an expanded diversity of filamentous marine cyanobacteria reveals the extraordinary biosynthetic potential of Moorea and Okeania.</title>
        <authorList>
            <person name="Ferreira Leao T."/>
            <person name="Wang M."/>
            <person name="Moss N."/>
            <person name="Da Silva R."/>
            <person name="Sanders J."/>
            <person name="Nurk S."/>
            <person name="Gurevich A."/>
            <person name="Humphrey G."/>
            <person name="Reher R."/>
            <person name="Zhu Q."/>
            <person name="Belda-Ferre P."/>
            <person name="Glukhov E."/>
            <person name="Rex R."/>
            <person name="Dorrestein P.C."/>
            <person name="Knight R."/>
            <person name="Pevzner P."/>
            <person name="Gerwick W.H."/>
            <person name="Gerwick L."/>
        </authorList>
    </citation>
    <scope>NUCLEOTIDE SEQUENCE</scope>
    <source>
        <strain evidence="2">SIO1C4</strain>
    </source>
</reference>